<dbReference type="Proteomes" id="UP000257109">
    <property type="component" value="Unassembled WGS sequence"/>
</dbReference>
<organism evidence="1 2">
    <name type="scientific">Mucuna pruriens</name>
    <name type="common">Velvet bean</name>
    <name type="synonym">Dolichos pruriens</name>
    <dbReference type="NCBI Taxonomy" id="157652"/>
    <lineage>
        <taxon>Eukaryota</taxon>
        <taxon>Viridiplantae</taxon>
        <taxon>Streptophyta</taxon>
        <taxon>Embryophyta</taxon>
        <taxon>Tracheophyta</taxon>
        <taxon>Spermatophyta</taxon>
        <taxon>Magnoliopsida</taxon>
        <taxon>eudicotyledons</taxon>
        <taxon>Gunneridae</taxon>
        <taxon>Pentapetalae</taxon>
        <taxon>rosids</taxon>
        <taxon>fabids</taxon>
        <taxon>Fabales</taxon>
        <taxon>Fabaceae</taxon>
        <taxon>Papilionoideae</taxon>
        <taxon>50 kb inversion clade</taxon>
        <taxon>NPAAA clade</taxon>
        <taxon>indigoferoid/millettioid clade</taxon>
        <taxon>Phaseoleae</taxon>
        <taxon>Mucuna</taxon>
    </lineage>
</organism>
<protein>
    <submittedName>
        <fullName evidence="1">Uncharacterized protein</fullName>
    </submittedName>
</protein>
<name>A0A371HR46_MUCPR</name>
<comment type="caution">
    <text evidence="1">The sequence shown here is derived from an EMBL/GenBank/DDBJ whole genome shotgun (WGS) entry which is preliminary data.</text>
</comment>
<gene>
    <name evidence="1" type="ORF">CR513_10910</name>
</gene>
<accession>A0A371HR46</accession>
<proteinExistence type="predicted"/>
<reference evidence="1" key="1">
    <citation type="submission" date="2018-05" db="EMBL/GenBank/DDBJ databases">
        <title>Draft genome of Mucuna pruriens seed.</title>
        <authorList>
            <person name="Nnadi N.E."/>
            <person name="Vos R."/>
            <person name="Hasami M.H."/>
            <person name="Devisetty U.K."/>
            <person name="Aguiy J.C."/>
        </authorList>
    </citation>
    <scope>NUCLEOTIDE SEQUENCE [LARGE SCALE GENOMIC DNA]</scope>
    <source>
        <strain evidence="1">JCA_2017</strain>
    </source>
</reference>
<dbReference type="AlphaFoldDB" id="A0A371HR46"/>
<evidence type="ECO:0000313" key="2">
    <source>
        <dbReference type="Proteomes" id="UP000257109"/>
    </source>
</evidence>
<keyword evidence="2" id="KW-1185">Reference proteome</keyword>
<dbReference type="OrthoDB" id="1696873at2759"/>
<feature type="non-terminal residue" evidence="1">
    <location>
        <position position="1"/>
    </location>
</feature>
<evidence type="ECO:0000313" key="1">
    <source>
        <dbReference type="EMBL" id="RDY05271.1"/>
    </source>
</evidence>
<dbReference type="EMBL" id="QJKJ01001916">
    <property type="protein sequence ID" value="RDY05271.1"/>
    <property type="molecule type" value="Genomic_DNA"/>
</dbReference>
<sequence length="81" mass="9493">MLEERLQIIEGSDSHELDVADLYLVPNVVLPTDFKTPKFEKYRGKLLPSRAPSHKGRVKTWRDLAEAFLRQYKYNKDMALD</sequence>